<dbReference type="EMBL" id="JBIMZQ010000050">
    <property type="protein sequence ID" value="KAL3658911.1"/>
    <property type="molecule type" value="Genomic_DNA"/>
</dbReference>
<comment type="caution">
    <text evidence="2">The sequence shown here is derived from an EMBL/GenBank/DDBJ whole genome shotgun (WGS) entry which is preliminary data.</text>
</comment>
<evidence type="ECO:0000313" key="3">
    <source>
        <dbReference type="Proteomes" id="UP001632037"/>
    </source>
</evidence>
<keyword evidence="3" id="KW-1185">Reference proteome</keyword>
<name>A0ABD3EXA0_9STRA</name>
<feature type="region of interest" description="Disordered" evidence="1">
    <location>
        <begin position="30"/>
        <end position="59"/>
    </location>
</feature>
<protein>
    <submittedName>
        <fullName evidence="2">Uncharacterized protein</fullName>
    </submittedName>
</protein>
<organism evidence="2 3">
    <name type="scientific">Phytophthora oleae</name>
    <dbReference type="NCBI Taxonomy" id="2107226"/>
    <lineage>
        <taxon>Eukaryota</taxon>
        <taxon>Sar</taxon>
        <taxon>Stramenopiles</taxon>
        <taxon>Oomycota</taxon>
        <taxon>Peronosporomycetes</taxon>
        <taxon>Peronosporales</taxon>
        <taxon>Peronosporaceae</taxon>
        <taxon>Phytophthora</taxon>
    </lineage>
</organism>
<dbReference type="AlphaFoldDB" id="A0ABD3EXA0"/>
<gene>
    <name evidence="2" type="ORF">V7S43_016052</name>
</gene>
<evidence type="ECO:0000256" key="1">
    <source>
        <dbReference type="SAM" id="MobiDB-lite"/>
    </source>
</evidence>
<accession>A0ABD3EXA0</accession>
<reference evidence="2 3" key="1">
    <citation type="submission" date="2024-09" db="EMBL/GenBank/DDBJ databases">
        <title>Genome sequencing and assembly of Phytophthora oleae, isolate VK10A, causative agent of rot of olive drupes.</title>
        <authorList>
            <person name="Conti Taguali S."/>
            <person name="Riolo M."/>
            <person name="La Spada F."/>
            <person name="Cacciola S.O."/>
            <person name="Dionisio G."/>
        </authorList>
    </citation>
    <scope>NUCLEOTIDE SEQUENCE [LARGE SCALE GENOMIC DNA]</scope>
    <source>
        <strain evidence="2 3">VK10A</strain>
    </source>
</reference>
<evidence type="ECO:0000313" key="2">
    <source>
        <dbReference type="EMBL" id="KAL3658911.1"/>
    </source>
</evidence>
<dbReference type="Proteomes" id="UP001632037">
    <property type="component" value="Unassembled WGS sequence"/>
</dbReference>
<proteinExistence type="predicted"/>
<sequence>MNSSVLYPPSFNRFGDAVIGKVILRESVPSHARSVLSTQDDEEPKNRAAPISKGKPTQL</sequence>